<dbReference type="AlphaFoldDB" id="A0A813QME7"/>
<gene>
    <name evidence="4" type="ORF">EDS130_LOCUS3603</name>
    <name evidence="3" type="ORF">XAT740_LOCUS1331</name>
</gene>
<protein>
    <submittedName>
        <fullName evidence="3">Uncharacterized protein</fullName>
    </submittedName>
</protein>
<proteinExistence type="predicted"/>
<evidence type="ECO:0000313" key="5">
    <source>
        <dbReference type="Proteomes" id="UP000663828"/>
    </source>
</evidence>
<dbReference type="Proteomes" id="UP000663852">
    <property type="component" value="Unassembled WGS sequence"/>
</dbReference>
<feature type="compositionally biased region" description="Low complexity" evidence="2">
    <location>
        <begin position="287"/>
        <end position="304"/>
    </location>
</feature>
<evidence type="ECO:0000313" key="3">
    <source>
        <dbReference type="EMBL" id="CAF0768655.1"/>
    </source>
</evidence>
<accession>A0A813QME7</accession>
<feature type="region of interest" description="Disordered" evidence="2">
    <location>
        <begin position="213"/>
        <end position="255"/>
    </location>
</feature>
<reference evidence="3" key="1">
    <citation type="submission" date="2021-02" db="EMBL/GenBank/DDBJ databases">
        <authorList>
            <person name="Nowell W R."/>
        </authorList>
    </citation>
    <scope>NUCLEOTIDE SEQUENCE</scope>
</reference>
<dbReference type="EMBL" id="CAJNOR010000040">
    <property type="protein sequence ID" value="CAF0768655.1"/>
    <property type="molecule type" value="Genomic_DNA"/>
</dbReference>
<keyword evidence="5" id="KW-1185">Reference proteome</keyword>
<feature type="compositionally biased region" description="Low complexity" evidence="2">
    <location>
        <begin position="215"/>
        <end position="227"/>
    </location>
</feature>
<feature type="region of interest" description="Disordered" evidence="2">
    <location>
        <begin position="280"/>
        <end position="323"/>
    </location>
</feature>
<name>A0A813QME7_ADIRI</name>
<sequence length="364" mass="40996">MTSDLLTVTDQLSTSNANLNELYSNYETLSPSNKIKSESLASSLHSNSLLSSNTRKDSTLKLPYPVLSDHRNPSSILVSLQKETQTTSKKISNVNKQIEEYEQRLTCNSHSEHEKKTFKSERVKLKQQLDALKKHERRVSLQIDFMTTKSEIKGLEEEYKQIYENVNSEESRQIKILLGKLKQKLDKMKIYMRARNDEMRKITNDKQCLNKIKISQVSSQHQRVHSSATKDSNRKRSSTSTGNSQMKKRSKPIVPTICLSSRATDHDSVQPGIVRFVNKTADSKANSTSPTTPGSSSSISSLPPLAINELPSGDIVDNDDDDELDMDLNIDELFDDDPFAEQTAHRSKLGMNKDAYSLAVNPNS</sequence>
<evidence type="ECO:0000256" key="1">
    <source>
        <dbReference type="SAM" id="Coils"/>
    </source>
</evidence>
<dbReference type="EMBL" id="CAJNOJ010000009">
    <property type="protein sequence ID" value="CAF0776515.1"/>
    <property type="molecule type" value="Genomic_DNA"/>
</dbReference>
<keyword evidence="1" id="KW-0175">Coiled coil</keyword>
<comment type="caution">
    <text evidence="3">The sequence shown here is derived from an EMBL/GenBank/DDBJ whole genome shotgun (WGS) entry which is preliminary data.</text>
</comment>
<dbReference type="Proteomes" id="UP000663828">
    <property type="component" value="Unassembled WGS sequence"/>
</dbReference>
<feature type="region of interest" description="Disordered" evidence="2">
    <location>
        <begin position="344"/>
        <end position="364"/>
    </location>
</feature>
<organism evidence="3 5">
    <name type="scientific">Adineta ricciae</name>
    <name type="common">Rotifer</name>
    <dbReference type="NCBI Taxonomy" id="249248"/>
    <lineage>
        <taxon>Eukaryota</taxon>
        <taxon>Metazoa</taxon>
        <taxon>Spiralia</taxon>
        <taxon>Gnathifera</taxon>
        <taxon>Rotifera</taxon>
        <taxon>Eurotatoria</taxon>
        <taxon>Bdelloidea</taxon>
        <taxon>Adinetida</taxon>
        <taxon>Adinetidae</taxon>
        <taxon>Adineta</taxon>
    </lineage>
</organism>
<evidence type="ECO:0000256" key="2">
    <source>
        <dbReference type="SAM" id="MobiDB-lite"/>
    </source>
</evidence>
<evidence type="ECO:0000313" key="4">
    <source>
        <dbReference type="EMBL" id="CAF0776515.1"/>
    </source>
</evidence>
<feature type="coiled-coil region" evidence="1">
    <location>
        <begin position="84"/>
        <end position="172"/>
    </location>
</feature>
<dbReference type="OrthoDB" id="10056179at2759"/>